<dbReference type="EMBL" id="CP011509">
    <property type="protein sequence ID" value="AKJ03660.1"/>
    <property type="molecule type" value="Genomic_DNA"/>
</dbReference>
<protein>
    <recommendedName>
        <fullName evidence="6">SH3 domain-containing protein</fullName>
    </recommendedName>
</protein>
<dbReference type="AlphaFoldDB" id="A0AAC8TFA0"/>
<name>A0AAC8TFA0_9BACT</name>
<dbReference type="EMBL" id="QUMU01000019">
    <property type="protein sequence ID" value="REG22560.1"/>
    <property type="molecule type" value="Genomic_DNA"/>
</dbReference>
<dbReference type="RefSeq" id="WP_047857662.1">
    <property type="nucleotide sequence ID" value="NZ_CP011509.1"/>
</dbReference>
<feature type="signal peptide" evidence="1">
    <location>
        <begin position="1"/>
        <end position="19"/>
    </location>
</feature>
<evidence type="ECO:0000313" key="2">
    <source>
        <dbReference type="EMBL" id="AKJ03660.1"/>
    </source>
</evidence>
<reference evidence="3 5" key="2">
    <citation type="submission" date="2018-08" db="EMBL/GenBank/DDBJ databases">
        <title>Genomic Encyclopedia of Archaeal and Bacterial Type Strains, Phase II (KMG-II): from individual species to whole genera.</title>
        <authorList>
            <person name="Goeker M."/>
        </authorList>
    </citation>
    <scope>NUCLEOTIDE SEQUENCE [LARGE SCALE GENOMIC DNA]</scope>
    <source>
        <strain evidence="3 5">DSM 2261</strain>
    </source>
</reference>
<accession>A0AAC8TFA0</accession>
<evidence type="ECO:0000256" key="1">
    <source>
        <dbReference type="SAM" id="SignalP"/>
    </source>
</evidence>
<dbReference type="Proteomes" id="UP000035579">
    <property type="component" value="Chromosome"/>
</dbReference>
<organism evidence="2 4">
    <name type="scientific">Archangium gephyra</name>
    <dbReference type="NCBI Taxonomy" id="48"/>
    <lineage>
        <taxon>Bacteria</taxon>
        <taxon>Pseudomonadati</taxon>
        <taxon>Myxococcota</taxon>
        <taxon>Myxococcia</taxon>
        <taxon>Myxococcales</taxon>
        <taxon>Cystobacterineae</taxon>
        <taxon>Archangiaceae</taxon>
        <taxon>Archangium</taxon>
    </lineage>
</organism>
<dbReference type="KEGG" id="age:AA314_05286"/>
<keyword evidence="1" id="KW-0732">Signal</keyword>
<reference evidence="2 4" key="1">
    <citation type="submission" date="2015-05" db="EMBL/GenBank/DDBJ databases">
        <title>Genome assembly of Archangium gephyra DSM 2261.</title>
        <authorList>
            <person name="Sharma G."/>
            <person name="Subramanian S."/>
        </authorList>
    </citation>
    <scope>NUCLEOTIDE SEQUENCE [LARGE SCALE GENOMIC DNA]</scope>
    <source>
        <strain evidence="2 4">DSM 2261</strain>
    </source>
</reference>
<feature type="chain" id="PRO_5042036732" description="SH3 domain-containing protein" evidence="1">
    <location>
        <begin position="20"/>
        <end position="464"/>
    </location>
</feature>
<gene>
    <name evidence="2" type="ORF">AA314_05286</name>
    <name evidence="3" type="ORF">ATI61_11990</name>
</gene>
<evidence type="ECO:0000313" key="4">
    <source>
        <dbReference type="Proteomes" id="UP000035579"/>
    </source>
</evidence>
<evidence type="ECO:0008006" key="6">
    <source>
        <dbReference type="Google" id="ProtNLM"/>
    </source>
</evidence>
<evidence type="ECO:0000313" key="3">
    <source>
        <dbReference type="EMBL" id="REG22560.1"/>
    </source>
</evidence>
<proteinExistence type="predicted"/>
<evidence type="ECO:0000313" key="5">
    <source>
        <dbReference type="Proteomes" id="UP000256345"/>
    </source>
</evidence>
<dbReference type="Proteomes" id="UP000256345">
    <property type="component" value="Unassembled WGS sequence"/>
</dbReference>
<keyword evidence="5" id="KW-1185">Reference proteome</keyword>
<sequence length="464" mass="51648">MRKTAAAVLWAVLAFPAWAQAPALPREADADVDGDAKPERIVLEGTRDFVLRAGGAEARSSVTGRVLGLELLDLDEPSTGKEVLVHAESPERSPEVQLFRWKGGALERVPLPPGKPQASGSGIVLFDVPMGFWSRRDKYTYDADKPGFSEVPQGLYFIHGERNVFLPRETPLVSEPGGVLLLPLPAHTNPQLIAFAPDPGARRESASSGWYLVEVDRLVGWVRGDALTLNKPENRVDMWLDRDTSLYDVYSDTDLDGDGLGDSVSLERPEGTSPGALLIGNHRVKLPAHPDTKLQGVDLDFTDKYREVFLQGKEESRLVRFEGGAPRVVALPECDEYFFRGDNALMCVGREYQEHKGGTVQRNRYFVFDTKQETFRERPQSLYTHYVPELDVKKTFPLLRSREPKAPVVARLAADSTIEVLVKSASDGHGRNWFLVRSQTGLLGWAEVDTVFKNVSPRRDDFEP</sequence>